<sequence>MEIHYIWIKSYNSIKESGINVSSRYIIEMQPDLPKDHPFDHSQYKMIIKKNNDYLPFLFEQENIVNVNAIIGKNGAGKSSILGYMCDHFSEGFLDTLSEDVLVYSVLESENEVFYVLHPHTMKLNKVNETNETFKFIPYQKPLSGPVKEHLKQNNYIYYSYLLDYNSNLQALENTGFYNLSTTFFLSSQRRRNMEEFRELGITKIDFDSNSDLDHLITSEVAKAIDLIASMKDHGLDYLPSSVDVGILEDDQLYLQSKKNISPGLSQVQGVLNKLRQNLSKATNEFYVFEELAIAIFANFCRQVLDAHPNIAPFRENKAIHKIDSLSPVQFLKAFFKELSENDEASKLLPKQYRDYAGVIESFFDKLKQMILPKTGSTFSKVRQKSFSIPIVDTTMNDFRELMGYILQLKGQTPFVSFFWRSLSGGEQSYLSFMARFFSVAKDLKWGYYKDLVILIDEGDIGYHPAWQRKFLKTTIDFLSTLFKDNRLQIIFTANSPFISSDLPKSNIVFLNKEEGEPLEILGKNNDRELTFGANIHTLFSDSFYMEGILIGDFAKDKLQGLLKDLNEENYNRKFNKKEKDQHLKLIDQIGEPILRRKMEMIWQTQNADDGELEILTRRIEEIKRKKLKKSKS</sequence>
<keyword evidence="2" id="KW-1185">Reference proteome</keyword>
<gene>
    <name evidence="1" type="ORF">KE626_10315</name>
</gene>
<evidence type="ECO:0000313" key="2">
    <source>
        <dbReference type="Proteomes" id="UP000676386"/>
    </source>
</evidence>
<accession>A0ABS5IZV2</accession>
<reference evidence="1 2" key="1">
    <citation type="submission" date="2021-04" db="EMBL/GenBank/DDBJ databases">
        <title>Chitinophaga sp. nov., isolated from the rhizosphere soil.</title>
        <authorList>
            <person name="He S."/>
        </authorList>
    </citation>
    <scope>NUCLEOTIDE SEQUENCE [LARGE SCALE GENOMIC DNA]</scope>
    <source>
        <strain evidence="1 2">2R12</strain>
    </source>
</reference>
<organism evidence="1 2">
    <name type="scientific">Chitinophaga hostae</name>
    <dbReference type="NCBI Taxonomy" id="2831022"/>
    <lineage>
        <taxon>Bacteria</taxon>
        <taxon>Pseudomonadati</taxon>
        <taxon>Bacteroidota</taxon>
        <taxon>Chitinophagia</taxon>
        <taxon>Chitinophagales</taxon>
        <taxon>Chitinophagaceae</taxon>
        <taxon>Chitinophaga</taxon>
    </lineage>
</organism>
<protein>
    <recommendedName>
        <fullName evidence="3">ATPase AAA-type core domain-containing protein</fullName>
    </recommendedName>
</protein>
<dbReference type="PANTHER" id="PTHR32182">
    <property type="entry name" value="DNA REPLICATION AND REPAIR PROTEIN RECF"/>
    <property type="match status" value="1"/>
</dbReference>
<dbReference type="Gene3D" id="3.40.50.300">
    <property type="entry name" value="P-loop containing nucleotide triphosphate hydrolases"/>
    <property type="match status" value="1"/>
</dbReference>
<dbReference type="PANTHER" id="PTHR32182:SF23">
    <property type="entry name" value="ATP BINDING PROTEIN"/>
    <property type="match status" value="1"/>
</dbReference>
<evidence type="ECO:0000313" key="1">
    <source>
        <dbReference type="EMBL" id="MBS0027702.1"/>
    </source>
</evidence>
<comment type="caution">
    <text evidence="1">The sequence shown here is derived from an EMBL/GenBank/DDBJ whole genome shotgun (WGS) entry which is preliminary data.</text>
</comment>
<dbReference type="InterPro" id="IPR027417">
    <property type="entry name" value="P-loop_NTPase"/>
</dbReference>
<dbReference type="SUPFAM" id="SSF52540">
    <property type="entry name" value="P-loop containing nucleoside triphosphate hydrolases"/>
    <property type="match status" value="1"/>
</dbReference>
<dbReference type="EMBL" id="JAGTXB010000004">
    <property type="protein sequence ID" value="MBS0027702.1"/>
    <property type="molecule type" value="Genomic_DNA"/>
</dbReference>
<dbReference type="RefSeq" id="WP_211972807.1">
    <property type="nucleotide sequence ID" value="NZ_CBFHAM010000001.1"/>
</dbReference>
<dbReference type="Proteomes" id="UP000676386">
    <property type="component" value="Unassembled WGS sequence"/>
</dbReference>
<proteinExistence type="predicted"/>
<evidence type="ECO:0008006" key="3">
    <source>
        <dbReference type="Google" id="ProtNLM"/>
    </source>
</evidence>
<name>A0ABS5IZV2_9BACT</name>